<comment type="caution">
    <text evidence="1">The sequence shown here is derived from an EMBL/GenBank/DDBJ whole genome shotgun (WGS) entry which is preliminary data.</text>
</comment>
<dbReference type="RefSeq" id="WP_104833785.1">
    <property type="nucleotide sequence ID" value="NZ_AP022473.1"/>
</dbReference>
<name>A0A6G6V611_9PSED</name>
<dbReference type="EMBL" id="WEIK01000002">
    <property type="protein sequence ID" value="MVF48305.1"/>
    <property type="molecule type" value="Genomic_DNA"/>
</dbReference>
<organism evidence="1 2">
    <name type="scientific">Pseudomonas monteilii</name>
    <dbReference type="NCBI Taxonomy" id="76759"/>
    <lineage>
        <taxon>Bacteria</taxon>
        <taxon>Pseudomonadati</taxon>
        <taxon>Pseudomonadota</taxon>
        <taxon>Gammaproteobacteria</taxon>
        <taxon>Pseudomonadales</taxon>
        <taxon>Pseudomonadaceae</taxon>
        <taxon>Pseudomonas</taxon>
    </lineage>
</organism>
<protein>
    <submittedName>
        <fullName evidence="1">Uncharacterized protein</fullName>
    </submittedName>
</protein>
<dbReference type="AlphaFoldDB" id="A0A6G6V611"/>
<sequence length="73" mass="8257">MPQYDMTQAEAEKLRIEVAKIRVEVDKLMAETRKLNAEAVKMTRETFWYPVAIAVGFVTTVATVTALIIKLLT</sequence>
<evidence type="ECO:0000313" key="1">
    <source>
        <dbReference type="EMBL" id="MVF48305.1"/>
    </source>
</evidence>
<proteinExistence type="predicted"/>
<evidence type="ECO:0000313" key="2">
    <source>
        <dbReference type="Proteomes" id="UP000440965"/>
    </source>
</evidence>
<accession>A0A6G6V611</accession>
<reference evidence="1 2" key="1">
    <citation type="submission" date="2019-10" db="EMBL/GenBank/DDBJ databases">
        <title>XDR Pseudomonas monteilii producing IMP-16 from LCR.</title>
        <authorList>
            <person name="Ballaben A."/>
            <person name="Doi Y."/>
        </authorList>
    </citation>
    <scope>NUCLEOTIDE SEQUENCE [LARGE SCALE GENOMIC DNA]</scope>
    <source>
        <strain evidence="1 2">597/14</strain>
    </source>
</reference>
<gene>
    <name evidence="1" type="ORF">F9Z43_02875</name>
</gene>
<dbReference type="Proteomes" id="UP000440965">
    <property type="component" value="Unassembled WGS sequence"/>
</dbReference>